<name>A0A5C1AF69_9BACT</name>
<reference evidence="2" key="1">
    <citation type="submission" date="2019-08" db="EMBL/GenBank/DDBJ databases">
        <title>Limnoglobus roseus gen. nov., sp. nov., a novel freshwater planctomycete with a giant genome from the family Gemmataceae.</title>
        <authorList>
            <person name="Kulichevskaya I.S."/>
            <person name="Naumoff D.G."/>
            <person name="Miroshnikov K."/>
            <person name="Ivanova A."/>
            <person name="Philippov D.A."/>
            <person name="Hakobyan A."/>
            <person name="Rijpstra I.C."/>
            <person name="Sinninghe Damste J.S."/>
            <person name="Liesack W."/>
            <person name="Dedysh S.N."/>
        </authorList>
    </citation>
    <scope>NUCLEOTIDE SEQUENCE [LARGE SCALE GENOMIC DNA]</scope>
    <source>
        <strain evidence="2">PX52</strain>
    </source>
</reference>
<dbReference type="RefSeq" id="WP_149112454.1">
    <property type="nucleotide sequence ID" value="NZ_CP042425.1"/>
</dbReference>
<dbReference type="OrthoDB" id="9779518at2"/>
<gene>
    <name evidence="1" type="ORF">PX52LOC_04913</name>
</gene>
<dbReference type="KEGG" id="lrs:PX52LOC_04913"/>
<dbReference type="InterPro" id="IPR036983">
    <property type="entry name" value="AIM24_sf"/>
</dbReference>
<keyword evidence="2" id="KW-1185">Reference proteome</keyword>
<dbReference type="EMBL" id="CP042425">
    <property type="protein sequence ID" value="QEL17901.1"/>
    <property type="molecule type" value="Genomic_DNA"/>
</dbReference>
<evidence type="ECO:0000313" key="2">
    <source>
        <dbReference type="Proteomes" id="UP000324974"/>
    </source>
</evidence>
<dbReference type="InterPro" id="IPR002838">
    <property type="entry name" value="AIM24"/>
</dbReference>
<organism evidence="1 2">
    <name type="scientific">Limnoglobus roseus</name>
    <dbReference type="NCBI Taxonomy" id="2598579"/>
    <lineage>
        <taxon>Bacteria</taxon>
        <taxon>Pseudomonadati</taxon>
        <taxon>Planctomycetota</taxon>
        <taxon>Planctomycetia</taxon>
        <taxon>Gemmatales</taxon>
        <taxon>Gemmataceae</taxon>
        <taxon>Limnoglobus</taxon>
    </lineage>
</organism>
<evidence type="ECO:0000313" key="1">
    <source>
        <dbReference type="EMBL" id="QEL17901.1"/>
    </source>
</evidence>
<dbReference type="InterPro" id="IPR016031">
    <property type="entry name" value="Trp_RNA-bd_attenuator-like_dom"/>
</dbReference>
<evidence type="ECO:0008006" key="3">
    <source>
        <dbReference type="Google" id="ProtNLM"/>
    </source>
</evidence>
<dbReference type="SUPFAM" id="SSF51219">
    <property type="entry name" value="TRAP-like"/>
    <property type="match status" value="1"/>
</dbReference>
<protein>
    <recommendedName>
        <fullName evidence="3">TIGR00266 family protein</fullName>
    </recommendedName>
</protein>
<proteinExistence type="predicted"/>
<dbReference type="PANTHER" id="PTHR43657:SF1">
    <property type="entry name" value="ALTERED INHERITANCE OF MITOCHONDRIA PROTEIN 24, MITOCHONDRIAL"/>
    <property type="match status" value="1"/>
</dbReference>
<dbReference type="AlphaFoldDB" id="A0A5C1AF69"/>
<dbReference type="NCBIfam" id="TIGR00266">
    <property type="entry name" value="TIGR00266 family protein"/>
    <property type="match status" value="1"/>
</dbReference>
<sequence>MRCDEIDYEILGDDIQLVEITLDPDETVIAEAGVMNYMEDGITFQAKMGDGSKPQQGFFSKLGAVGKRVLTGESLFMTHFTNEGKGRRKVGFAAPYPGRIIPLDLSEHDEKIICEKGAFLCAAFGTEIGIHFRKKLGVGLFGGEGFILQKLEGDGLAFLHSGGTIIERELRDGEILRLDTGCLVAMEQDVEYNIERAGSLKSMFFGGEGMFLATLEGPGKVWIQTLPFSRLCDRIIASAPSAGGSSKGEGSILGGVGRLFGGD</sequence>
<dbReference type="Proteomes" id="UP000324974">
    <property type="component" value="Chromosome"/>
</dbReference>
<dbReference type="Gene3D" id="3.60.160.10">
    <property type="entry name" value="Mitochondrial biogenesis AIM24"/>
    <property type="match status" value="1"/>
</dbReference>
<dbReference type="Pfam" id="PF01987">
    <property type="entry name" value="AIM24"/>
    <property type="match status" value="1"/>
</dbReference>
<dbReference type="PANTHER" id="PTHR43657">
    <property type="entry name" value="TRYPTOPHAN RNA-BINDING ATTENUATOR PROTEIN-LIKE PROTEIN"/>
    <property type="match status" value="1"/>
</dbReference>
<accession>A0A5C1AF69</accession>